<feature type="transmembrane region" description="Helical" evidence="8">
    <location>
        <begin position="333"/>
        <end position="355"/>
    </location>
</feature>
<keyword evidence="4 8" id="KW-0812">Transmembrane</keyword>
<feature type="domain" description="DUF3772" evidence="10">
    <location>
        <begin position="135"/>
        <end position="188"/>
    </location>
</feature>
<evidence type="ECO:0000313" key="14">
    <source>
        <dbReference type="Proteomes" id="UP000244755"/>
    </source>
</evidence>
<dbReference type="Pfam" id="PF00924">
    <property type="entry name" value="MS_channel_2nd"/>
    <property type="match status" value="1"/>
</dbReference>
<dbReference type="InterPro" id="IPR049278">
    <property type="entry name" value="MS_channel_C"/>
</dbReference>
<keyword evidence="7" id="KW-0175">Coiled coil</keyword>
<evidence type="ECO:0000256" key="6">
    <source>
        <dbReference type="ARBA" id="ARBA00023136"/>
    </source>
</evidence>
<dbReference type="InterPro" id="IPR011014">
    <property type="entry name" value="MscS_channel_TM-2"/>
</dbReference>
<feature type="transmembrane region" description="Helical" evidence="8">
    <location>
        <begin position="243"/>
        <end position="267"/>
    </location>
</feature>
<dbReference type="Pfam" id="PF12607">
    <property type="entry name" value="DUF3772"/>
    <property type="match status" value="1"/>
</dbReference>
<dbReference type="PANTHER" id="PTHR30347:SF9">
    <property type="entry name" value="MINICONDUCTANCE MECHANOSENSITIVE CHANNEL MSCM"/>
    <property type="match status" value="1"/>
</dbReference>
<keyword evidence="5 8" id="KW-1133">Transmembrane helix</keyword>
<protein>
    <submittedName>
        <fullName evidence="13">Uncharacterized protein</fullName>
    </submittedName>
</protein>
<evidence type="ECO:0000256" key="2">
    <source>
        <dbReference type="ARBA" id="ARBA00008017"/>
    </source>
</evidence>
<evidence type="ECO:0000259" key="12">
    <source>
        <dbReference type="Pfam" id="PF21088"/>
    </source>
</evidence>
<dbReference type="InterPro" id="IPR023408">
    <property type="entry name" value="MscS_beta-dom_sf"/>
</dbReference>
<dbReference type="KEGG" id="mee:DA075_03215"/>
<evidence type="ECO:0000259" key="11">
    <source>
        <dbReference type="Pfam" id="PF21082"/>
    </source>
</evidence>
<dbReference type="GO" id="GO:0005886">
    <property type="term" value="C:plasma membrane"/>
    <property type="evidence" value="ECO:0007669"/>
    <property type="project" value="UniProtKB-SubCell"/>
</dbReference>
<evidence type="ECO:0000259" key="9">
    <source>
        <dbReference type="Pfam" id="PF00924"/>
    </source>
</evidence>
<dbReference type="SUPFAM" id="SSF82689">
    <property type="entry name" value="Mechanosensitive channel protein MscS (YggB), C-terminal domain"/>
    <property type="match status" value="1"/>
</dbReference>
<reference evidence="13 14" key="1">
    <citation type="submission" date="2018-04" db="EMBL/GenBank/DDBJ databases">
        <title>Methylobacterium sp. PR1016A genome.</title>
        <authorList>
            <person name="Park W."/>
        </authorList>
    </citation>
    <scope>NUCLEOTIDE SEQUENCE [LARGE SCALE GENOMIC DNA]</scope>
    <source>
        <strain evidence="13 14">PR1016A</strain>
    </source>
</reference>
<dbReference type="GO" id="GO:0008381">
    <property type="term" value="F:mechanosensitive monoatomic ion channel activity"/>
    <property type="evidence" value="ECO:0007669"/>
    <property type="project" value="UniProtKB-ARBA"/>
</dbReference>
<feature type="domain" description="Mechanosensitive ion channel MscS C-terminal" evidence="11">
    <location>
        <begin position="703"/>
        <end position="776"/>
    </location>
</feature>
<evidence type="ECO:0000259" key="10">
    <source>
        <dbReference type="Pfam" id="PF12607"/>
    </source>
</evidence>
<feature type="transmembrane region" description="Helical" evidence="8">
    <location>
        <begin position="401"/>
        <end position="429"/>
    </location>
</feature>
<dbReference type="SUPFAM" id="SSF82861">
    <property type="entry name" value="Mechanosensitive channel protein MscS (YggB), transmembrane region"/>
    <property type="match status" value="1"/>
</dbReference>
<dbReference type="OrthoDB" id="9799209at2"/>
<dbReference type="Gene3D" id="2.30.30.60">
    <property type="match status" value="1"/>
</dbReference>
<dbReference type="InterPro" id="IPR049142">
    <property type="entry name" value="MS_channel_1st"/>
</dbReference>
<dbReference type="Pfam" id="PF21088">
    <property type="entry name" value="MS_channel_1st"/>
    <property type="match status" value="1"/>
</dbReference>
<sequence>MPLLGLPLPGPVRGVLGCLLVALTFWLAAHPAAAQTEDTRRATLNAGIAAARAEAERLQGDFKGLLAIRDRTEALITEAKALRREAEAARAAAQAQLAEIARAAVPDAAGAEKRQAEAELAQVEARLRQDGQSLRAAEELLARVTEARRSLFARRLLAPSPSPLTPAFWSELLDRAVPQIGERLADLRARAAENGLDDEELLGGAVVLVLALILYGISRSAGRRLARRWRRLCERTGIGPRRAAAVHAVIELCVTVAPVPVALALLILLNEDMDLSPGSVDSVAVRLLAAIAGAILGPGILRAMVAPRDPAMRLLAVGDPAARTIHRTGTAMLLIYAGNLVFAEFAIMAQFRAAIGEAATILTVLACCALLAGALARLAHAEPPDETELAAMPAASPVGSLGALAPLAWAVTAAAFACMLLGLTALGAFLMGRLLVTGILVALGWIVLIGVDALSVAPGDVARSPRLSRLCRTFTLRPGTLALGSIVVSGLLHAVVVGAMVFVVIGPWSLAHGELNPFQDAFLGTTVADLRGWLGAAGLALFAFAAGLLATRLATGWLDRRFLPHTRLDAGARYSVITVVGYGGLALTLVVALGQLGVNPQSLTVIAGALSVGIGFGLQSIVSNFVSGLIVLAERPIRVGDLVTVKGEEGRVKKISVRSTLIATGDRTDLVVPNTDLITSIVRNKTLTDDTQRLRVPLLLDKETDIEVLHEILLKVVERHPNVAAHPAPSALLMRIGEHGLEYEVRCFLVDLAASDATRSELNTIWLTLFRRAGIKLGGPPAA</sequence>
<name>A0A2R4WEU8_9HYPH</name>
<evidence type="ECO:0000256" key="4">
    <source>
        <dbReference type="ARBA" id="ARBA00022692"/>
    </source>
</evidence>
<proteinExistence type="inferred from homology"/>
<gene>
    <name evidence="13" type="ORF">DA075_03215</name>
</gene>
<feature type="transmembrane region" description="Helical" evidence="8">
    <location>
        <begin position="201"/>
        <end position="222"/>
    </location>
</feature>
<keyword evidence="3" id="KW-1003">Cell membrane</keyword>
<dbReference type="Proteomes" id="UP000244755">
    <property type="component" value="Chromosome 1"/>
</dbReference>
<feature type="transmembrane region" description="Helical" evidence="8">
    <location>
        <begin position="605"/>
        <end position="632"/>
    </location>
</feature>
<dbReference type="AlphaFoldDB" id="A0A2R4WEU8"/>
<feature type="transmembrane region" description="Helical" evidence="8">
    <location>
        <begin position="571"/>
        <end position="593"/>
    </location>
</feature>
<keyword evidence="6 8" id="KW-0472">Membrane</keyword>
<organism evidence="13 14">
    <name type="scientific">Methylobacterium currus</name>
    <dbReference type="NCBI Taxonomy" id="2051553"/>
    <lineage>
        <taxon>Bacteria</taxon>
        <taxon>Pseudomonadati</taxon>
        <taxon>Pseudomonadota</taxon>
        <taxon>Alphaproteobacteria</taxon>
        <taxon>Hyphomicrobiales</taxon>
        <taxon>Methylobacteriaceae</taxon>
        <taxon>Methylobacterium</taxon>
    </lineage>
</organism>
<dbReference type="InterPro" id="IPR006685">
    <property type="entry name" value="MscS_channel_2nd"/>
</dbReference>
<dbReference type="PANTHER" id="PTHR30347">
    <property type="entry name" value="POTASSIUM CHANNEL RELATED"/>
    <property type="match status" value="1"/>
</dbReference>
<accession>A0A2R4WEU8</accession>
<evidence type="ECO:0000256" key="5">
    <source>
        <dbReference type="ARBA" id="ARBA00022989"/>
    </source>
</evidence>
<feature type="domain" description="Mechanosensitive ion channel MscS" evidence="9">
    <location>
        <begin position="621"/>
        <end position="685"/>
    </location>
</feature>
<dbReference type="Pfam" id="PF21082">
    <property type="entry name" value="MS_channel_3rd"/>
    <property type="match status" value="1"/>
</dbReference>
<dbReference type="InterPro" id="IPR011066">
    <property type="entry name" value="MscS_channel_C_sf"/>
</dbReference>
<comment type="similarity">
    <text evidence="2">Belongs to the MscS (TC 1.A.23) family.</text>
</comment>
<evidence type="ECO:0000256" key="7">
    <source>
        <dbReference type="SAM" id="Coils"/>
    </source>
</evidence>
<dbReference type="InterPro" id="IPR052702">
    <property type="entry name" value="MscS-like_channel"/>
</dbReference>
<feature type="transmembrane region" description="Helical" evidence="8">
    <location>
        <begin position="530"/>
        <end position="550"/>
    </location>
</feature>
<dbReference type="RefSeq" id="WP_099951982.1">
    <property type="nucleotide sequence ID" value="NZ_CP028843.1"/>
</dbReference>
<evidence type="ECO:0000256" key="1">
    <source>
        <dbReference type="ARBA" id="ARBA00004651"/>
    </source>
</evidence>
<dbReference type="InterPro" id="IPR010920">
    <property type="entry name" value="LSM_dom_sf"/>
</dbReference>
<comment type="subcellular location">
    <subcellularLocation>
        <location evidence="1">Cell membrane</location>
        <topology evidence="1">Multi-pass membrane protein</topology>
    </subcellularLocation>
</comment>
<dbReference type="Gene3D" id="3.30.70.100">
    <property type="match status" value="1"/>
</dbReference>
<feature type="transmembrane region" description="Helical" evidence="8">
    <location>
        <begin position="480"/>
        <end position="510"/>
    </location>
</feature>
<dbReference type="Gene3D" id="1.10.287.1260">
    <property type="match status" value="1"/>
</dbReference>
<feature type="transmembrane region" description="Helical" evidence="8">
    <location>
        <begin position="435"/>
        <end position="459"/>
    </location>
</feature>
<evidence type="ECO:0000256" key="3">
    <source>
        <dbReference type="ARBA" id="ARBA00022475"/>
    </source>
</evidence>
<feature type="domain" description="Mechanosensitive ion channel transmembrane helices 2/3" evidence="12">
    <location>
        <begin position="582"/>
        <end position="619"/>
    </location>
</feature>
<dbReference type="SUPFAM" id="SSF50182">
    <property type="entry name" value="Sm-like ribonucleoproteins"/>
    <property type="match status" value="1"/>
</dbReference>
<keyword evidence="14" id="KW-1185">Reference proteome</keyword>
<feature type="transmembrane region" description="Helical" evidence="8">
    <location>
        <begin position="361"/>
        <end position="380"/>
    </location>
</feature>
<evidence type="ECO:0000313" key="13">
    <source>
        <dbReference type="EMBL" id="AWB20066.1"/>
    </source>
</evidence>
<dbReference type="InterPro" id="IPR022249">
    <property type="entry name" value="DUF3772"/>
</dbReference>
<dbReference type="EMBL" id="CP028843">
    <property type="protein sequence ID" value="AWB20066.1"/>
    <property type="molecule type" value="Genomic_DNA"/>
</dbReference>
<evidence type="ECO:0000256" key="8">
    <source>
        <dbReference type="SAM" id="Phobius"/>
    </source>
</evidence>
<feature type="coiled-coil region" evidence="7">
    <location>
        <begin position="69"/>
        <end position="133"/>
    </location>
</feature>
<feature type="transmembrane region" description="Helical" evidence="8">
    <location>
        <begin position="287"/>
        <end position="305"/>
    </location>
</feature>